<dbReference type="PROSITE" id="PS50800">
    <property type="entry name" value="SAP"/>
    <property type="match status" value="1"/>
</dbReference>
<evidence type="ECO:0000259" key="1">
    <source>
        <dbReference type="PROSITE" id="PS50800"/>
    </source>
</evidence>
<gene>
    <name evidence="2" type="ORF">AACH06_28375</name>
</gene>
<evidence type="ECO:0000313" key="3">
    <source>
        <dbReference type="Proteomes" id="UP001371218"/>
    </source>
</evidence>
<dbReference type="SUPFAM" id="SSF68906">
    <property type="entry name" value="SAP domain"/>
    <property type="match status" value="1"/>
</dbReference>
<dbReference type="RefSeq" id="WP_341429184.1">
    <property type="nucleotide sequence ID" value="NZ_JBBUTG010000034.1"/>
</dbReference>
<dbReference type="InterPro" id="IPR036361">
    <property type="entry name" value="SAP_dom_sf"/>
</dbReference>
<dbReference type="Proteomes" id="UP001371218">
    <property type="component" value="Unassembled WGS sequence"/>
</dbReference>
<name>A0ABU9C243_9BURK</name>
<organism evidence="2 3">
    <name type="scientific">Ideonella lacteola</name>
    <dbReference type="NCBI Taxonomy" id="2984193"/>
    <lineage>
        <taxon>Bacteria</taxon>
        <taxon>Pseudomonadati</taxon>
        <taxon>Pseudomonadota</taxon>
        <taxon>Betaproteobacteria</taxon>
        <taxon>Burkholderiales</taxon>
        <taxon>Sphaerotilaceae</taxon>
        <taxon>Ideonella</taxon>
    </lineage>
</organism>
<keyword evidence="3" id="KW-1185">Reference proteome</keyword>
<reference evidence="2 3" key="1">
    <citation type="submission" date="2024-04" db="EMBL/GenBank/DDBJ databases">
        <title>Novel species of the genus Ideonella isolated from streams.</title>
        <authorList>
            <person name="Lu H."/>
        </authorList>
    </citation>
    <scope>NUCLEOTIDE SEQUENCE [LARGE SCALE GENOMIC DNA]</scope>
    <source>
        <strain evidence="2 3">DXS29W</strain>
    </source>
</reference>
<dbReference type="Pfam" id="PF20026">
    <property type="entry name" value="DUF6434"/>
    <property type="match status" value="1"/>
</dbReference>
<comment type="caution">
    <text evidence="2">The sequence shown here is derived from an EMBL/GenBank/DDBJ whole genome shotgun (WGS) entry which is preliminary data.</text>
</comment>
<evidence type="ECO:0000313" key="2">
    <source>
        <dbReference type="EMBL" id="MEK8034753.1"/>
    </source>
</evidence>
<accession>A0ABU9C243</accession>
<dbReference type="Pfam" id="PF18953">
    <property type="entry name" value="SAP_new25"/>
    <property type="match status" value="1"/>
</dbReference>
<feature type="domain" description="SAP" evidence="1">
    <location>
        <begin position="22"/>
        <end position="56"/>
    </location>
</feature>
<dbReference type="InterPro" id="IPR003034">
    <property type="entry name" value="SAP_dom"/>
</dbReference>
<dbReference type="EMBL" id="JBBUTG010000034">
    <property type="protein sequence ID" value="MEK8034753.1"/>
    <property type="molecule type" value="Genomic_DNA"/>
</dbReference>
<dbReference type="Gene3D" id="1.10.720.30">
    <property type="entry name" value="SAP domain"/>
    <property type="match status" value="1"/>
</dbReference>
<sequence length="209" mass="24214">MLKVHPDRPPLEPGMAPQALDMYYWYMQELVAYCRERGLPTQGHKHEVIERVRQHLRGGPVAAAREPVRAKAARAPAGARTITLETPIGPDYKCDADTRAFFEAVIGPHFHFTAHLQRWRRANTQRQLTYGDLAAEWIAEHERRKDKNYKSTLMHTWEYNRFVRDYMRDKERNHGKTLKDAAAAWNELRQSCGPRDYASSVAAREAEDS</sequence>
<protein>
    <submittedName>
        <fullName evidence="2">DUF6434 domain-containing protein</fullName>
    </submittedName>
</protein>
<dbReference type="SMART" id="SM00513">
    <property type="entry name" value="SAP"/>
    <property type="match status" value="1"/>
</dbReference>
<dbReference type="InterPro" id="IPR045492">
    <property type="entry name" value="DUF6434"/>
</dbReference>
<proteinExistence type="predicted"/>